<dbReference type="InterPro" id="IPR001387">
    <property type="entry name" value="Cro/C1-type_HTH"/>
</dbReference>
<evidence type="ECO:0000313" key="4">
    <source>
        <dbReference type="Proteomes" id="UP000306980"/>
    </source>
</evidence>
<sequence>MQIKVRWLVIILEPEEFGEYLRSLRKRKGLTIKQLANLSNVSNAYISQIENGKRGVPSPDVIRKFHEQLDVNQEHLMQQAGHVQDTEHHSFPDLKSMLQKQNDIYYKGIKLSSQQCELLRKILDEFIKSSPDK</sequence>
<dbReference type="GO" id="GO:0003677">
    <property type="term" value="F:DNA binding"/>
    <property type="evidence" value="ECO:0007669"/>
    <property type="project" value="UniProtKB-KW"/>
</dbReference>
<gene>
    <name evidence="3" type="ORF">FFL34_06885</name>
</gene>
<protein>
    <submittedName>
        <fullName evidence="3">Helix-turn-helix transcriptional regulator</fullName>
    </submittedName>
</protein>
<dbReference type="CDD" id="cd00093">
    <property type="entry name" value="HTH_XRE"/>
    <property type="match status" value="1"/>
</dbReference>
<dbReference type="PANTHER" id="PTHR46797:SF1">
    <property type="entry name" value="METHYLPHOSPHONATE SYNTHASE"/>
    <property type="match status" value="1"/>
</dbReference>
<dbReference type="Gene3D" id="1.10.260.40">
    <property type="entry name" value="lambda repressor-like DNA-binding domains"/>
    <property type="match status" value="1"/>
</dbReference>
<evidence type="ECO:0000313" key="3">
    <source>
        <dbReference type="EMBL" id="TMN21870.1"/>
    </source>
</evidence>
<dbReference type="EMBL" id="VCIA01000001">
    <property type="protein sequence ID" value="TMN21870.1"/>
    <property type="molecule type" value="Genomic_DNA"/>
</dbReference>
<dbReference type="InterPro" id="IPR010982">
    <property type="entry name" value="Lambda_DNA-bd_dom_sf"/>
</dbReference>
<evidence type="ECO:0000259" key="2">
    <source>
        <dbReference type="PROSITE" id="PS50943"/>
    </source>
</evidence>
<feature type="domain" description="HTH cro/C1-type" evidence="2">
    <location>
        <begin position="21"/>
        <end position="76"/>
    </location>
</feature>
<dbReference type="PANTHER" id="PTHR46797">
    <property type="entry name" value="HTH-TYPE TRANSCRIPTIONAL REGULATOR"/>
    <property type="match status" value="1"/>
</dbReference>
<proteinExistence type="predicted"/>
<dbReference type="PROSITE" id="PS50943">
    <property type="entry name" value="HTH_CROC1"/>
    <property type="match status" value="1"/>
</dbReference>
<dbReference type="Pfam" id="PF13560">
    <property type="entry name" value="HTH_31"/>
    <property type="match status" value="1"/>
</dbReference>
<dbReference type="SMART" id="SM00530">
    <property type="entry name" value="HTH_XRE"/>
    <property type="match status" value="1"/>
</dbReference>
<comment type="caution">
    <text evidence="3">The sequence shown here is derived from an EMBL/GenBank/DDBJ whole genome shotgun (WGS) entry which is preliminary data.</text>
</comment>
<dbReference type="GO" id="GO:0003700">
    <property type="term" value="F:DNA-binding transcription factor activity"/>
    <property type="evidence" value="ECO:0007669"/>
    <property type="project" value="TreeGrafter"/>
</dbReference>
<reference evidence="3 4" key="1">
    <citation type="submission" date="2019-05" db="EMBL/GenBank/DDBJ databases">
        <title>Genomic analysis of Lentibacillus sp. NKC220-2.</title>
        <authorList>
            <person name="Oh Y.J."/>
        </authorList>
    </citation>
    <scope>NUCLEOTIDE SEQUENCE [LARGE SCALE GENOMIC DNA]</scope>
    <source>
        <strain evidence="3 4">NKC220-2</strain>
    </source>
</reference>
<accession>A0A5S3QIW4</accession>
<evidence type="ECO:0000256" key="1">
    <source>
        <dbReference type="ARBA" id="ARBA00023125"/>
    </source>
</evidence>
<name>A0A5S3QIW4_9BACI</name>
<dbReference type="Proteomes" id="UP000306980">
    <property type="component" value="Unassembled WGS sequence"/>
</dbReference>
<organism evidence="3 4">
    <name type="scientific">Lentibacillus cibarius</name>
    <dbReference type="NCBI Taxonomy" id="2583219"/>
    <lineage>
        <taxon>Bacteria</taxon>
        <taxon>Bacillati</taxon>
        <taxon>Bacillota</taxon>
        <taxon>Bacilli</taxon>
        <taxon>Bacillales</taxon>
        <taxon>Bacillaceae</taxon>
        <taxon>Lentibacillus</taxon>
    </lineage>
</organism>
<dbReference type="InterPro" id="IPR050807">
    <property type="entry name" value="TransReg_Diox_bact_type"/>
</dbReference>
<dbReference type="SUPFAM" id="SSF47413">
    <property type="entry name" value="lambda repressor-like DNA-binding domains"/>
    <property type="match status" value="1"/>
</dbReference>
<dbReference type="AlphaFoldDB" id="A0A5S3QIW4"/>
<dbReference type="GO" id="GO:0005829">
    <property type="term" value="C:cytosol"/>
    <property type="evidence" value="ECO:0007669"/>
    <property type="project" value="TreeGrafter"/>
</dbReference>
<keyword evidence="1" id="KW-0238">DNA-binding</keyword>